<evidence type="ECO:0000313" key="3">
    <source>
        <dbReference type="WBParaSite" id="SBAD_0001002201-mRNA-1"/>
    </source>
</evidence>
<evidence type="ECO:0000313" key="1">
    <source>
        <dbReference type="EMBL" id="VDP24889.1"/>
    </source>
</evidence>
<evidence type="ECO:0000313" key="2">
    <source>
        <dbReference type="Proteomes" id="UP000270296"/>
    </source>
</evidence>
<accession>A0A183J1C6</accession>
<reference evidence="3" key="1">
    <citation type="submission" date="2016-06" db="UniProtKB">
        <authorList>
            <consortium name="WormBaseParasite"/>
        </authorList>
    </citation>
    <scope>IDENTIFICATION</scope>
</reference>
<dbReference type="AlphaFoldDB" id="A0A183J1C6"/>
<organism evidence="3">
    <name type="scientific">Soboliphyme baturini</name>
    <dbReference type="NCBI Taxonomy" id="241478"/>
    <lineage>
        <taxon>Eukaryota</taxon>
        <taxon>Metazoa</taxon>
        <taxon>Ecdysozoa</taxon>
        <taxon>Nematoda</taxon>
        <taxon>Enoplea</taxon>
        <taxon>Dorylaimia</taxon>
        <taxon>Dioctophymatida</taxon>
        <taxon>Dioctophymatoidea</taxon>
        <taxon>Soboliphymatidae</taxon>
        <taxon>Soboliphyme</taxon>
    </lineage>
</organism>
<gene>
    <name evidence="1" type="ORF">SBAD_LOCUS9674</name>
</gene>
<protein>
    <submittedName>
        <fullName evidence="3">Nuclear receptor domain-containing protein</fullName>
    </submittedName>
</protein>
<reference evidence="1 2" key="2">
    <citation type="submission" date="2018-11" db="EMBL/GenBank/DDBJ databases">
        <authorList>
            <consortium name="Pathogen Informatics"/>
        </authorList>
    </citation>
    <scope>NUCLEOTIDE SEQUENCE [LARGE SCALE GENOMIC DNA]</scope>
</reference>
<dbReference type="Proteomes" id="UP000270296">
    <property type="component" value="Unassembled WGS sequence"/>
</dbReference>
<dbReference type="EMBL" id="UZAM01013022">
    <property type="protein sequence ID" value="VDP24889.1"/>
    <property type="molecule type" value="Genomic_DNA"/>
</dbReference>
<sequence>MNDWLSRTCRIRFVDFGSPGPVFLSGTKGRGSSCLKSDCPVMTVRRRNAVRNSAARKRVRIGRRWCAAGGARLVCNYSNDCDCRRCHLKSGDRGDWVTTTTSNDRDRCYCRRGRGSFQFSATAPPANSVATLNG</sequence>
<keyword evidence="2" id="KW-1185">Reference proteome</keyword>
<name>A0A183J1C6_9BILA</name>
<dbReference type="WBParaSite" id="SBAD_0001002201-mRNA-1">
    <property type="protein sequence ID" value="SBAD_0001002201-mRNA-1"/>
    <property type="gene ID" value="SBAD_0001002201"/>
</dbReference>
<proteinExistence type="predicted"/>